<dbReference type="SUPFAM" id="SSF48371">
    <property type="entry name" value="ARM repeat"/>
    <property type="match status" value="1"/>
</dbReference>
<feature type="compositionally biased region" description="Low complexity" evidence="25">
    <location>
        <begin position="213"/>
        <end position="226"/>
    </location>
</feature>
<comment type="subunit">
    <text evidence="19">Component of the translation initiation factor 2B (eIF2B) complex which is a heterodecamer of two sets of five different subunits: alpha, beta, gamma, delta and epsilon. Subunits alpha, beta and delta comprise a regulatory subcomplex and subunits epsilon and gamma comprise a catalytic subcomplex. Within the complex, the hexameric regulatory complex resides at the center, with the two heterodimeric catalytic subcomplexes bound on opposite sides.</text>
</comment>
<evidence type="ECO:0000256" key="4">
    <source>
        <dbReference type="ARBA" id="ARBA00011233"/>
    </source>
</evidence>
<dbReference type="GO" id="GO:0005851">
    <property type="term" value="C:eukaryotic translation initiation factor 2B complex"/>
    <property type="evidence" value="ECO:0007669"/>
    <property type="project" value="TreeGrafter"/>
</dbReference>
<comment type="similarity">
    <text evidence="3">Belongs to the eIF-2B gamma/epsilon subunits family.</text>
</comment>
<dbReference type="PROSITE" id="PS50110">
    <property type="entry name" value="RESPONSE_REGULATORY"/>
    <property type="match status" value="1"/>
</dbReference>
<feature type="region of interest" description="Disordered" evidence="25">
    <location>
        <begin position="276"/>
        <end position="311"/>
    </location>
</feature>
<dbReference type="OrthoDB" id="424572at2759"/>
<evidence type="ECO:0000256" key="16">
    <source>
        <dbReference type="ARBA" id="ARBA00031190"/>
    </source>
</evidence>
<evidence type="ECO:0000256" key="12">
    <source>
        <dbReference type="ARBA" id="ARBA00023125"/>
    </source>
</evidence>
<dbReference type="Gene3D" id="3.90.550.10">
    <property type="entry name" value="Spore Coat Polysaccharide Biosynthesis Protein SpsA, Chain A"/>
    <property type="match status" value="1"/>
</dbReference>
<dbReference type="PRINTS" id="PR00056">
    <property type="entry name" value="HSFDOMAIN"/>
</dbReference>
<dbReference type="SUPFAM" id="SSF52172">
    <property type="entry name" value="CheY-like"/>
    <property type="match status" value="1"/>
</dbReference>
<keyword evidence="11 24" id="KW-0175">Coiled coil</keyword>
<dbReference type="Gene3D" id="1.25.40.180">
    <property type="match status" value="1"/>
</dbReference>
<dbReference type="InterPro" id="IPR056764">
    <property type="entry name" value="LbH_EIF2B3/5"/>
</dbReference>
<comment type="function">
    <text evidence="20">Transcription factor that is part of a SLN1-YPD1-SKN7 two-component regulatory system, which controls gene expression in response to changes in the osmolarity of the extracellular environment. Under low osmotic conditions, phosphorylated and activated by the phosphorelay intermediate protein YPD1. Also activated in response to oxidative stress, independent on the two-component regulatory system. Regulates heat shock genes in response to oxidative stress and genes involved in cell wall integrity in response to osmotic changes.</text>
</comment>
<dbReference type="SMART" id="SM00448">
    <property type="entry name" value="REC"/>
    <property type="match status" value="1"/>
</dbReference>
<dbReference type="InterPro" id="IPR018357">
    <property type="entry name" value="Hexapep_transf_CS"/>
</dbReference>
<feature type="compositionally biased region" description="Acidic residues" evidence="25">
    <location>
        <begin position="1110"/>
        <end position="1119"/>
    </location>
</feature>
<dbReference type="Gene3D" id="1.10.10.10">
    <property type="entry name" value="Winged helix-like DNA-binding domain superfamily/Winged helix DNA-binding domain"/>
    <property type="match status" value="1"/>
</dbReference>
<dbReference type="InterPro" id="IPR051956">
    <property type="entry name" value="eIF2B_epsilon"/>
</dbReference>
<feature type="domain" description="W2" evidence="27">
    <location>
        <begin position="1146"/>
        <end position="1318"/>
    </location>
</feature>
<dbReference type="FunFam" id="3.90.550.10:FF:000066">
    <property type="entry name" value="Translation initiation factor eIF-2B subunit epsilon"/>
    <property type="match status" value="1"/>
</dbReference>
<evidence type="ECO:0000256" key="9">
    <source>
        <dbReference type="ARBA" id="ARBA00023012"/>
    </source>
</evidence>
<evidence type="ECO:0000256" key="1">
    <source>
        <dbReference type="ARBA" id="ARBA00004123"/>
    </source>
</evidence>
<evidence type="ECO:0000256" key="8">
    <source>
        <dbReference type="ARBA" id="ARBA00022553"/>
    </source>
</evidence>
<feature type="region of interest" description="Disordered" evidence="25">
    <location>
        <begin position="209"/>
        <end position="245"/>
    </location>
</feature>
<dbReference type="InterPro" id="IPR011006">
    <property type="entry name" value="CheY-like_superfamily"/>
</dbReference>
<dbReference type="InterPro" id="IPR035543">
    <property type="entry name" value="eIF-2B_epsilon_N"/>
</dbReference>
<evidence type="ECO:0000256" key="10">
    <source>
        <dbReference type="ARBA" id="ARBA00023015"/>
    </source>
</evidence>
<evidence type="ECO:0000256" key="6">
    <source>
        <dbReference type="ARBA" id="ARBA00022490"/>
    </source>
</evidence>
<keyword evidence="12" id="KW-0238">DNA-binding</keyword>
<keyword evidence="7" id="KW-0396">Initiation factor</keyword>
<feature type="modified residue" description="4-aspartylphosphate" evidence="23">
    <location>
        <position position="426"/>
    </location>
</feature>
<evidence type="ECO:0000256" key="18">
    <source>
        <dbReference type="ARBA" id="ARBA00044345"/>
    </source>
</evidence>
<proteinExistence type="inferred from homology"/>
<dbReference type="GO" id="GO:0005634">
    <property type="term" value="C:nucleus"/>
    <property type="evidence" value="ECO:0007669"/>
    <property type="project" value="UniProtKB-SubCell"/>
</dbReference>
<evidence type="ECO:0000256" key="3">
    <source>
        <dbReference type="ARBA" id="ARBA00007878"/>
    </source>
</evidence>
<keyword evidence="14" id="KW-0539">Nucleus</keyword>
<dbReference type="CDD" id="cd11558">
    <property type="entry name" value="W2_eIF2B_epsilon"/>
    <property type="match status" value="1"/>
</dbReference>
<dbReference type="EMBL" id="ML993579">
    <property type="protein sequence ID" value="KAF2173864.1"/>
    <property type="molecule type" value="Genomic_DNA"/>
</dbReference>
<dbReference type="GeneID" id="54568290"/>
<dbReference type="PROSITE" id="PS00434">
    <property type="entry name" value="HSF_DOMAIN"/>
    <property type="match status" value="1"/>
</dbReference>
<dbReference type="GO" id="GO:0016740">
    <property type="term" value="F:transferase activity"/>
    <property type="evidence" value="ECO:0007669"/>
    <property type="project" value="InterPro"/>
</dbReference>
<dbReference type="InterPro" id="IPR001789">
    <property type="entry name" value="Sig_transdc_resp-reg_receiver"/>
</dbReference>
<keyword evidence="9" id="KW-0902">Two-component regulatory system</keyword>
<dbReference type="GO" id="GO:0043565">
    <property type="term" value="F:sequence-specific DNA binding"/>
    <property type="evidence" value="ECO:0007669"/>
    <property type="project" value="InterPro"/>
</dbReference>
<evidence type="ECO:0000256" key="19">
    <source>
        <dbReference type="ARBA" id="ARBA00046432"/>
    </source>
</evidence>
<dbReference type="SUPFAM" id="SSF46785">
    <property type="entry name" value="Winged helix' DNA-binding domain"/>
    <property type="match status" value="1"/>
</dbReference>
<dbReference type="Pfam" id="PF02020">
    <property type="entry name" value="W2"/>
    <property type="match status" value="1"/>
</dbReference>
<evidence type="ECO:0000256" key="17">
    <source>
        <dbReference type="ARBA" id="ARBA00044144"/>
    </source>
</evidence>
<keyword evidence="6" id="KW-0963">Cytoplasm</keyword>
<dbReference type="InterPro" id="IPR003307">
    <property type="entry name" value="W2_domain"/>
</dbReference>
<evidence type="ECO:0000256" key="15">
    <source>
        <dbReference type="ARBA" id="ARBA00030179"/>
    </source>
</evidence>
<dbReference type="SUPFAM" id="SSF53448">
    <property type="entry name" value="Nucleotide-diphospho-sugar transferases"/>
    <property type="match status" value="1"/>
</dbReference>
<dbReference type="Pfam" id="PF00447">
    <property type="entry name" value="HSF_DNA-bind"/>
    <property type="match status" value="1"/>
</dbReference>
<dbReference type="PANTHER" id="PTHR45887:SF1">
    <property type="entry name" value="TRANSLATION INITIATION FACTOR EIF-2B SUBUNIT EPSILON"/>
    <property type="match status" value="1"/>
</dbReference>
<dbReference type="PROSITE" id="PS00101">
    <property type="entry name" value="HEXAPEP_TRANSFERASES"/>
    <property type="match status" value="1"/>
</dbReference>
<dbReference type="Pfam" id="PF00483">
    <property type="entry name" value="NTP_transferase"/>
    <property type="match status" value="1"/>
</dbReference>
<dbReference type="GO" id="GO:0005829">
    <property type="term" value="C:cytosol"/>
    <property type="evidence" value="ECO:0007669"/>
    <property type="project" value="UniProtKB-SubCell"/>
</dbReference>
<dbReference type="InterPro" id="IPR016024">
    <property type="entry name" value="ARM-type_fold"/>
</dbReference>
<keyword evidence="13" id="KW-0804">Transcription</keyword>
<evidence type="ECO:0000256" key="2">
    <source>
        <dbReference type="ARBA" id="ARBA00004514"/>
    </source>
</evidence>
<evidence type="ECO:0000256" key="7">
    <source>
        <dbReference type="ARBA" id="ARBA00022540"/>
    </source>
</evidence>
<gene>
    <name evidence="28" type="ORF">M409DRAFT_62099</name>
</gene>
<evidence type="ECO:0000256" key="20">
    <source>
        <dbReference type="ARBA" id="ARBA00057149"/>
    </source>
</evidence>
<dbReference type="Gene3D" id="2.160.10.10">
    <property type="entry name" value="Hexapeptide repeat proteins"/>
    <property type="match status" value="1"/>
</dbReference>
<dbReference type="Pfam" id="PF25084">
    <property type="entry name" value="LbH_EIF2B"/>
    <property type="match status" value="1"/>
</dbReference>
<dbReference type="PROSITE" id="PS51363">
    <property type="entry name" value="W2"/>
    <property type="match status" value="1"/>
</dbReference>
<dbReference type="SMART" id="SM00415">
    <property type="entry name" value="HSF"/>
    <property type="match status" value="1"/>
</dbReference>
<comment type="similarity">
    <text evidence="21">Belongs to the SKN7 family.</text>
</comment>
<evidence type="ECO:0000259" key="27">
    <source>
        <dbReference type="PROSITE" id="PS51363"/>
    </source>
</evidence>
<feature type="domain" description="Response regulatory" evidence="26">
    <location>
        <begin position="376"/>
        <end position="491"/>
    </location>
</feature>
<dbReference type="FunFam" id="1.10.10.10:FF:000380">
    <property type="entry name" value="Transcription factor SKN7"/>
    <property type="match status" value="1"/>
</dbReference>
<evidence type="ECO:0000313" key="28">
    <source>
        <dbReference type="EMBL" id="KAF2173864.1"/>
    </source>
</evidence>
<evidence type="ECO:0000256" key="22">
    <source>
        <dbReference type="ARBA" id="ARBA00070291"/>
    </source>
</evidence>
<evidence type="ECO:0000256" key="24">
    <source>
        <dbReference type="SAM" id="Coils"/>
    </source>
</evidence>
<evidence type="ECO:0000256" key="11">
    <source>
        <dbReference type="ARBA" id="ARBA00023054"/>
    </source>
</evidence>
<dbReference type="Pfam" id="PF00072">
    <property type="entry name" value="Response_reg"/>
    <property type="match status" value="1"/>
</dbReference>
<accession>A0A6A6D380</accession>
<keyword evidence="7" id="KW-0648">Protein biosynthesis</keyword>
<evidence type="ECO:0000313" key="29">
    <source>
        <dbReference type="Proteomes" id="UP000799537"/>
    </source>
</evidence>
<dbReference type="GO" id="GO:0003743">
    <property type="term" value="F:translation initiation factor activity"/>
    <property type="evidence" value="ECO:0007669"/>
    <property type="project" value="TreeGrafter"/>
</dbReference>
<protein>
    <recommendedName>
        <fullName evidence="5">Mannose-1-phosphate guanyltransferase</fullName>
    </recommendedName>
    <alternativeName>
        <fullName evidence="16">GDP-mannose pyrophosphorylase</fullName>
    </alternativeName>
    <alternativeName>
        <fullName evidence="15">GTP-mannose-1-phosphate guanylyltransferase</fullName>
    </alternativeName>
    <alternativeName>
        <fullName evidence="22">Transcription factor SKN7</fullName>
    </alternativeName>
    <alternativeName>
        <fullName evidence="17">Translation initiation factor eIF2B subunit epsilon</fullName>
    </alternativeName>
    <alternativeName>
        <fullName evidence="18">eIF2B GDP-GTP exchange factor subunit epsilon</fullName>
    </alternativeName>
</protein>
<dbReference type="InterPro" id="IPR036390">
    <property type="entry name" value="WH_DNA-bd_sf"/>
</dbReference>
<feature type="compositionally biased region" description="Polar residues" evidence="25">
    <location>
        <begin position="520"/>
        <end position="548"/>
    </location>
</feature>
<feature type="region of interest" description="Disordered" evidence="25">
    <location>
        <begin position="495"/>
        <end position="639"/>
    </location>
</feature>
<dbReference type="InterPro" id="IPR005835">
    <property type="entry name" value="NTP_transferase_dom"/>
</dbReference>
<dbReference type="Gene3D" id="3.40.50.2300">
    <property type="match status" value="1"/>
</dbReference>
<feature type="compositionally biased region" description="Basic and acidic residues" evidence="25">
    <location>
        <begin position="627"/>
        <end position="639"/>
    </location>
</feature>
<comment type="subunit">
    <text evidence="4">Homotrimer.</text>
</comment>
<dbReference type="GO" id="GO:0031369">
    <property type="term" value="F:translation initiation factor binding"/>
    <property type="evidence" value="ECO:0007669"/>
    <property type="project" value="InterPro"/>
</dbReference>
<keyword evidence="10" id="KW-0805">Transcription regulation</keyword>
<organism evidence="28 29">
    <name type="scientific">Zasmidium cellare ATCC 36951</name>
    <dbReference type="NCBI Taxonomy" id="1080233"/>
    <lineage>
        <taxon>Eukaryota</taxon>
        <taxon>Fungi</taxon>
        <taxon>Dikarya</taxon>
        <taxon>Ascomycota</taxon>
        <taxon>Pezizomycotina</taxon>
        <taxon>Dothideomycetes</taxon>
        <taxon>Dothideomycetidae</taxon>
        <taxon>Mycosphaerellales</taxon>
        <taxon>Mycosphaerellaceae</taxon>
        <taxon>Zasmidium</taxon>
    </lineage>
</organism>
<evidence type="ECO:0000259" key="26">
    <source>
        <dbReference type="PROSITE" id="PS50110"/>
    </source>
</evidence>
<feature type="coiled-coil region" evidence="24">
    <location>
        <begin position="137"/>
        <end position="171"/>
    </location>
</feature>
<feature type="region of interest" description="Disordered" evidence="25">
    <location>
        <begin position="340"/>
        <end position="368"/>
    </location>
</feature>
<dbReference type="FunFam" id="3.40.50.2300:FF:000212">
    <property type="entry name" value="Stress response regulator/HFS transcription factor"/>
    <property type="match status" value="1"/>
</dbReference>
<reference evidence="28" key="1">
    <citation type="journal article" date="2020" name="Stud. Mycol.">
        <title>101 Dothideomycetes genomes: a test case for predicting lifestyles and emergence of pathogens.</title>
        <authorList>
            <person name="Haridas S."/>
            <person name="Albert R."/>
            <person name="Binder M."/>
            <person name="Bloem J."/>
            <person name="Labutti K."/>
            <person name="Salamov A."/>
            <person name="Andreopoulos B."/>
            <person name="Baker S."/>
            <person name="Barry K."/>
            <person name="Bills G."/>
            <person name="Bluhm B."/>
            <person name="Cannon C."/>
            <person name="Castanera R."/>
            <person name="Culley D."/>
            <person name="Daum C."/>
            <person name="Ezra D."/>
            <person name="Gonzalez J."/>
            <person name="Henrissat B."/>
            <person name="Kuo A."/>
            <person name="Liang C."/>
            <person name="Lipzen A."/>
            <person name="Lutzoni F."/>
            <person name="Magnuson J."/>
            <person name="Mondo S."/>
            <person name="Nolan M."/>
            <person name="Ohm R."/>
            <person name="Pangilinan J."/>
            <person name="Park H.-J."/>
            <person name="Ramirez L."/>
            <person name="Alfaro M."/>
            <person name="Sun H."/>
            <person name="Tritt A."/>
            <person name="Yoshinaga Y."/>
            <person name="Zwiers L.-H."/>
            <person name="Turgeon B."/>
            <person name="Goodwin S."/>
            <person name="Spatafora J."/>
            <person name="Crous P."/>
            <person name="Grigoriev I."/>
        </authorList>
    </citation>
    <scope>NUCLEOTIDE SEQUENCE</scope>
    <source>
        <strain evidence="28">ATCC 36951</strain>
    </source>
</reference>
<evidence type="ECO:0000256" key="14">
    <source>
        <dbReference type="ARBA" id="ARBA00023242"/>
    </source>
</evidence>
<dbReference type="GO" id="GO:0005085">
    <property type="term" value="F:guanyl-nucleotide exchange factor activity"/>
    <property type="evidence" value="ECO:0007669"/>
    <property type="project" value="InterPro"/>
</dbReference>
<dbReference type="InterPro" id="IPR044123">
    <property type="entry name" value="W2_eIF2B_epsilon"/>
</dbReference>
<dbReference type="CDD" id="cd17546">
    <property type="entry name" value="REC_hyHK_CKI1_RcsC-like"/>
    <property type="match status" value="1"/>
</dbReference>
<keyword evidence="8 23" id="KW-0597">Phosphoprotein</keyword>
<dbReference type="PANTHER" id="PTHR45887">
    <property type="entry name" value="TRANSLATION INITIATION FACTOR EIF-2B SUBUNIT EPSILON"/>
    <property type="match status" value="1"/>
</dbReference>
<dbReference type="Proteomes" id="UP000799537">
    <property type="component" value="Unassembled WGS sequence"/>
</dbReference>
<keyword evidence="29" id="KW-1185">Reference proteome</keyword>
<dbReference type="GO" id="GO:0000160">
    <property type="term" value="P:phosphorelay signal transduction system"/>
    <property type="evidence" value="ECO:0007669"/>
    <property type="project" value="UniProtKB-KW"/>
</dbReference>
<dbReference type="GO" id="GO:0003700">
    <property type="term" value="F:DNA-binding transcription factor activity"/>
    <property type="evidence" value="ECO:0007669"/>
    <property type="project" value="InterPro"/>
</dbReference>
<dbReference type="CDD" id="cd05787">
    <property type="entry name" value="LbH_eIF2B_epsilon"/>
    <property type="match status" value="1"/>
</dbReference>
<evidence type="ECO:0000256" key="23">
    <source>
        <dbReference type="PROSITE-ProRule" id="PRU00169"/>
    </source>
</evidence>
<sequence>MDNSQSGQGTNNSSDFVRKLYKMLESPQDESVVRWGNEGDSFVVLENEKFTKHILPKHFKHSNFASFVRQLNKYDFHKVRHNNEEGGTSPYGPGAWEFKHPDFKMNNKDALDNIRRKAPAPRKPNAMSDELVPTQQMDLVNTQLVATQQQLQQLQERYNELSMHHSMLLQEVIGVQKTVVNHEHVMQYVMNFLNSVDAQRRRESRIVNPNPFAAANNGTSNGTAAADSNTTPVPPVEEEPPASPLQHASKLLTEVSADHMLNTRNLEQMNEASMRMNHNLTTPPPDVAARNGTRSSSRGAQPHSAASSSSAGYDLDTLVYPIGHTQGIDPMYSEHINNIPYPLPSKGTDGNFQPAPQPEQRKKSAQVDPGWVRQPQILLVEDDQTCRRIGGKFLFAFHCSIDSALDGLEAVNKLNSGSKYDLVLMDIIMPNLDGVSATHLVRQFDNTTPIIAMTSNIRSDDISMYFQHGMNDVLPKPFTKEGLLSMLEKHLTHLKKQPPGLEIMPPPLNSAKRSLKSEDSPATSPATGSTWNSPNQLTAGSPSASNLTDDPYMANQPYGQPNMPQHVYAPQPGPPGNLVMPPHQRGPPMAGAPQRRGINEISGGPPEMQDAKRPIMPPKGKKGGGGAKDKKGGEEERQEPLQAVVLCDSFETRFNPFTLERPRCLLPLANTPLIEYTLEFLAGSGAEEVFLYCGNHTDTVEEYLQNSKWLSNTAPFSLEIIRSTSRSVGDCMRDLDQKGLIVSDFICVYGDVVANISLEGALAAHRARREKNKNAIMTMVLREAGENHRTKPTHMRPTFVIDQDTGRCVHYEQIRPGQSPMLDVPGEVLKDHVDLDVREDLIDCGIDICTPNVLAQYTDNFDWQLPRRGFLYGILKDFETFQLTIHTHIVAEEYAARVKNLQAYDAISRDVVSRWTYPLTPDTNLVAGQTFQLHKGSVYREEGVVLARSSNVGRNCVLGKATSVGDHSNITNSVIGRRCVIGSRVKIDGAYIWDDARIDDDTIIEKAVIANEASIGKRCKIDQGALISYGAKVSDGTTVSGDRRVTTLKRKRGYEKDEVVQVPADPKIVGEDGIGYHMQFDEDEEEEVAEALLVGLQNMDLTVDDISTFDSDEDDEDDYEPSHARAGSTRSDSFASIDSEESGENKSSVQEFHREAVNSLFDDMKKGTDPDTMQLELKSMRLTANAEDKQVRRALAVAFNKRVANLIESGKSPKDAAATLFPEYNRLVKGCVSSDEEDEQAEFLLFIQTDLTHRAQGEKMMLFLSNALATNDLIEPDGFEKWWNDERSTASEQLVAIRKDTEQLVKVLCEDDEDDSEEEESDEDE</sequence>
<evidence type="ECO:0000256" key="5">
    <source>
        <dbReference type="ARBA" id="ARBA00018601"/>
    </source>
</evidence>
<evidence type="ECO:0000256" key="25">
    <source>
        <dbReference type="SAM" id="MobiDB-lite"/>
    </source>
</evidence>
<feature type="region of interest" description="Disordered" evidence="25">
    <location>
        <begin position="1108"/>
        <end position="1150"/>
    </location>
</feature>
<dbReference type="RefSeq" id="XP_033674753.1">
    <property type="nucleotide sequence ID" value="XM_033815018.1"/>
</dbReference>
<dbReference type="CDD" id="cd04197">
    <property type="entry name" value="eIF-2B_epsilon_N"/>
    <property type="match status" value="1"/>
</dbReference>
<dbReference type="InterPro" id="IPR036388">
    <property type="entry name" value="WH-like_DNA-bd_sf"/>
</dbReference>
<evidence type="ECO:0000256" key="13">
    <source>
        <dbReference type="ARBA" id="ARBA00023163"/>
    </source>
</evidence>
<comment type="subcellular location">
    <subcellularLocation>
        <location evidence="2">Cytoplasm</location>
        <location evidence="2">Cytosol</location>
    </subcellularLocation>
    <subcellularLocation>
        <location evidence="1">Nucleus</location>
    </subcellularLocation>
</comment>
<name>A0A6A6D380_ZASCE</name>
<dbReference type="InterPro" id="IPR000232">
    <property type="entry name" value="HSF_DNA-bd"/>
</dbReference>
<evidence type="ECO:0000256" key="21">
    <source>
        <dbReference type="ARBA" id="ARBA00061465"/>
    </source>
</evidence>
<dbReference type="InterPro" id="IPR029044">
    <property type="entry name" value="Nucleotide-diphossugar_trans"/>
</dbReference>